<dbReference type="InterPro" id="IPR018108">
    <property type="entry name" value="MCP_transmembrane"/>
</dbReference>
<dbReference type="PROSITE" id="PS50920">
    <property type="entry name" value="SOLCAR"/>
    <property type="match status" value="2"/>
</dbReference>
<keyword evidence="6 11" id="KW-1133">Transmembrane helix</keyword>
<sequence>MCNPLWVIQTSQAVQTMDSSPHQKTVTKLGFIQAIHKVMEKSGIQGFWRGIGPALILTVNPVIQYTVFEQLKNFLVKKRTARLRAAGLVAAVVLSDFDFFILGAISKLVATLTTYPYIVVKSRLQAGHVKYKSSVDGLKTIIKEEGFGGLYKGAGSKLTQSVLTAAFLFAAQRRIYEITKAAVTIASK</sequence>
<comment type="subcellular location">
    <subcellularLocation>
        <location evidence="1">Peroxisome membrane</location>
        <topology evidence="1">Multi-pass membrane protein</topology>
    </subcellularLocation>
</comment>
<feature type="repeat" description="Solcar" evidence="9">
    <location>
        <begin position="1"/>
        <end position="74"/>
    </location>
</feature>
<evidence type="ECO:0000256" key="11">
    <source>
        <dbReference type="SAM" id="Phobius"/>
    </source>
</evidence>
<evidence type="ECO:0000313" key="13">
    <source>
        <dbReference type="Proteomes" id="UP001383192"/>
    </source>
</evidence>
<evidence type="ECO:0000256" key="5">
    <source>
        <dbReference type="ARBA" id="ARBA00022737"/>
    </source>
</evidence>
<dbReference type="Gene3D" id="1.50.40.10">
    <property type="entry name" value="Mitochondrial carrier domain"/>
    <property type="match status" value="1"/>
</dbReference>
<evidence type="ECO:0000256" key="8">
    <source>
        <dbReference type="ARBA" id="ARBA00023140"/>
    </source>
</evidence>
<dbReference type="GO" id="GO:0005347">
    <property type="term" value="F:ATP transmembrane transporter activity"/>
    <property type="evidence" value="ECO:0007669"/>
    <property type="project" value="TreeGrafter"/>
</dbReference>
<accession>A0AAW0DEK6</accession>
<dbReference type="GO" id="GO:0044610">
    <property type="term" value="F:FMN transmembrane transporter activity"/>
    <property type="evidence" value="ECO:0007669"/>
    <property type="project" value="TreeGrafter"/>
</dbReference>
<evidence type="ECO:0000256" key="6">
    <source>
        <dbReference type="ARBA" id="ARBA00022989"/>
    </source>
</evidence>
<evidence type="ECO:0000256" key="7">
    <source>
        <dbReference type="ARBA" id="ARBA00023136"/>
    </source>
</evidence>
<keyword evidence="8" id="KW-0576">Peroxisome</keyword>
<reference evidence="12 13" key="1">
    <citation type="submission" date="2024-01" db="EMBL/GenBank/DDBJ databases">
        <title>A draft genome for a cacao thread blight-causing isolate of Paramarasmius palmivorus.</title>
        <authorList>
            <person name="Baruah I.K."/>
            <person name="Bukari Y."/>
            <person name="Amoako-Attah I."/>
            <person name="Meinhardt L.W."/>
            <person name="Bailey B.A."/>
            <person name="Cohen S.P."/>
        </authorList>
    </citation>
    <scope>NUCLEOTIDE SEQUENCE [LARGE SCALE GENOMIC DNA]</scope>
    <source>
        <strain evidence="12 13">GH-12</strain>
    </source>
</reference>
<dbReference type="GO" id="GO:0015217">
    <property type="term" value="F:ADP transmembrane transporter activity"/>
    <property type="evidence" value="ECO:0007669"/>
    <property type="project" value="TreeGrafter"/>
</dbReference>
<keyword evidence="5" id="KW-0677">Repeat</keyword>
<evidence type="ECO:0000313" key="12">
    <source>
        <dbReference type="EMBL" id="KAK7049544.1"/>
    </source>
</evidence>
<evidence type="ECO:0000256" key="10">
    <source>
        <dbReference type="RuleBase" id="RU000488"/>
    </source>
</evidence>
<dbReference type="GO" id="GO:0005778">
    <property type="term" value="C:peroxisomal membrane"/>
    <property type="evidence" value="ECO:0007669"/>
    <property type="project" value="UniProtKB-SubCell"/>
</dbReference>
<dbReference type="GO" id="GO:0080122">
    <property type="term" value="F:AMP transmembrane transporter activity"/>
    <property type="evidence" value="ECO:0007669"/>
    <property type="project" value="TreeGrafter"/>
</dbReference>
<feature type="repeat" description="Solcar" evidence="9">
    <location>
        <begin position="94"/>
        <end position="178"/>
    </location>
</feature>
<dbReference type="GO" id="GO:0015230">
    <property type="term" value="F:FAD transmembrane transporter activity"/>
    <property type="evidence" value="ECO:0007669"/>
    <property type="project" value="TreeGrafter"/>
</dbReference>
<keyword evidence="4 9" id="KW-0812">Transmembrane</keyword>
<protein>
    <submittedName>
        <fullName evidence="12">Uncharacterized protein</fullName>
    </submittedName>
</protein>
<evidence type="ECO:0000256" key="3">
    <source>
        <dbReference type="ARBA" id="ARBA00022448"/>
    </source>
</evidence>
<comment type="similarity">
    <text evidence="2 10">Belongs to the mitochondrial carrier (TC 2.A.29) family.</text>
</comment>
<dbReference type="InterPro" id="IPR052217">
    <property type="entry name" value="Mito/Peroxisomal_Carrier"/>
</dbReference>
<keyword evidence="13" id="KW-1185">Reference proteome</keyword>
<evidence type="ECO:0000256" key="4">
    <source>
        <dbReference type="ARBA" id="ARBA00022692"/>
    </source>
</evidence>
<dbReference type="InterPro" id="IPR023395">
    <property type="entry name" value="MCP_dom_sf"/>
</dbReference>
<dbReference type="PANTHER" id="PTHR45939">
    <property type="entry name" value="PEROXISOMAL MEMBRANE PROTEIN PMP34-RELATED"/>
    <property type="match status" value="1"/>
</dbReference>
<evidence type="ECO:0000256" key="1">
    <source>
        <dbReference type="ARBA" id="ARBA00004585"/>
    </source>
</evidence>
<dbReference type="SUPFAM" id="SSF103506">
    <property type="entry name" value="Mitochondrial carrier"/>
    <property type="match status" value="1"/>
</dbReference>
<proteinExistence type="inferred from homology"/>
<dbReference type="Pfam" id="PF00153">
    <property type="entry name" value="Mito_carr"/>
    <property type="match status" value="2"/>
</dbReference>
<dbReference type="GO" id="GO:0051724">
    <property type="term" value="F:NAD transmembrane transporter activity"/>
    <property type="evidence" value="ECO:0007669"/>
    <property type="project" value="TreeGrafter"/>
</dbReference>
<dbReference type="EMBL" id="JAYKXP010000016">
    <property type="protein sequence ID" value="KAK7049544.1"/>
    <property type="molecule type" value="Genomic_DNA"/>
</dbReference>
<evidence type="ECO:0000256" key="9">
    <source>
        <dbReference type="PROSITE-ProRule" id="PRU00282"/>
    </source>
</evidence>
<keyword evidence="7 9" id="KW-0472">Membrane</keyword>
<dbReference type="Proteomes" id="UP001383192">
    <property type="component" value="Unassembled WGS sequence"/>
</dbReference>
<dbReference type="AlphaFoldDB" id="A0AAW0DEK6"/>
<gene>
    <name evidence="12" type="ORF">VNI00_005575</name>
</gene>
<name>A0AAW0DEK6_9AGAR</name>
<organism evidence="12 13">
    <name type="scientific">Paramarasmius palmivorus</name>
    <dbReference type="NCBI Taxonomy" id="297713"/>
    <lineage>
        <taxon>Eukaryota</taxon>
        <taxon>Fungi</taxon>
        <taxon>Dikarya</taxon>
        <taxon>Basidiomycota</taxon>
        <taxon>Agaricomycotina</taxon>
        <taxon>Agaricomycetes</taxon>
        <taxon>Agaricomycetidae</taxon>
        <taxon>Agaricales</taxon>
        <taxon>Marasmiineae</taxon>
        <taxon>Marasmiaceae</taxon>
        <taxon>Paramarasmius</taxon>
    </lineage>
</organism>
<feature type="transmembrane region" description="Helical" evidence="11">
    <location>
        <begin position="85"/>
        <end position="105"/>
    </location>
</feature>
<comment type="caution">
    <text evidence="12">The sequence shown here is derived from an EMBL/GenBank/DDBJ whole genome shotgun (WGS) entry which is preliminary data.</text>
</comment>
<dbReference type="PANTHER" id="PTHR45939:SF5">
    <property type="entry name" value="PEROXISOMAL MEMBRANE PROTEIN PMP34"/>
    <property type="match status" value="1"/>
</dbReference>
<keyword evidence="3 10" id="KW-0813">Transport</keyword>
<dbReference type="GO" id="GO:0015228">
    <property type="term" value="F:coenzyme A transmembrane transporter activity"/>
    <property type="evidence" value="ECO:0007669"/>
    <property type="project" value="TreeGrafter"/>
</dbReference>
<evidence type="ECO:0000256" key="2">
    <source>
        <dbReference type="ARBA" id="ARBA00006375"/>
    </source>
</evidence>